<keyword evidence="1" id="KW-0812">Transmembrane</keyword>
<dbReference type="EMBL" id="VJMG01000067">
    <property type="protein sequence ID" value="TRL35298.1"/>
    <property type="molecule type" value="Genomic_DNA"/>
</dbReference>
<keyword evidence="1" id="KW-1133">Transmembrane helix</keyword>
<accession>A0A549T0G2</accession>
<dbReference type="RefSeq" id="WP_185969935.1">
    <property type="nucleotide sequence ID" value="NZ_VJMG01000067.1"/>
</dbReference>
<dbReference type="Proteomes" id="UP000316801">
    <property type="component" value="Unassembled WGS sequence"/>
</dbReference>
<feature type="transmembrane region" description="Helical" evidence="1">
    <location>
        <begin position="15"/>
        <end position="34"/>
    </location>
</feature>
<keyword evidence="3" id="KW-1185">Reference proteome</keyword>
<gene>
    <name evidence="2" type="ORF">FNA46_20490</name>
</gene>
<dbReference type="AlphaFoldDB" id="A0A549T0G2"/>
<name>A0A549T0G2_9HYPH</name>
<sequence>MKELRPPGAGAAECFSGLLTLSTAIAMLFALAPYKGCLMKKPVAAGEIYEVDQDDLYGGVFDIAAGANAAIDYNALHAALLFYDAVAVTDSWFMARGPIATNLVKEIADPHFNRGHRIDSYLKSGMVVPNLRIGTTLSEAWANGADVGLAPGTN</sequence>
<reference evidence="2 3" key="1">
    <citation type="submission" date="2019-07" db="EMBL/GenBank/DDBJ databases">
        <title>Ln-dependent methylotrophs.</title>
        <authorList>
            <person name="Tani A."/>
        </authorList>
    </citation>
    <scope>NUCLEOTIDE SEQUENCE [LARGE SCALE GENOMIC DNA]</scope>
    <source>
        <strain evidence="2 3">SM12</strain>
    </source>
</reference>
<evidence type="ECO:0000313" key="3">
    <source>
        <dbReference type="Proteomes" id="UP000316801"/>
    </source>
</evidence>
<protein>
    <submittedName>
        <fullName evidence="2">Uncharacterized protein</fullName>
    </submittedName>
</protein>
<evidence type="ECO:0000256" key="1">
    <source>
        <dbReference type="SAM" id="Phobius"/>
    </source>
</evidence>
<organism evidence="2 3">
    <name type="scientific">Rhizobium straminoryzae</name>
    <dbReference type="NCBI Taxonomy" id="1387186"/>
    <lineage>
        <taxon>Bacteria</taxon>
        <taxon>Pseudomonadati</taxon>
        <taxon>Pseudomonadota</taxon>
        <taxon>Alphaproteobacteria</taxon>
        <taxon>Hyphomicrobiales</taxon>
        <taxon>Rhizobiaceae</taxon>
        <taxon>Rhizobium/Agrobacterium group</taxon>
        <taxon>Rhizobium</taxon>
    </lineage>
</organism>
<evidence type="ECO:0000313" key="2">
    <source>
        <dbReference type="EMBL" id="TRL35298.1"/>
    </source>
</evidence>
<keyword evidence="1" id="KW-0472">Membrane</keyword>
<comment type="caution">
    <text evidence="2">The sequence shown here is derived from an EMBL/GenBank/DDBJ whole genome shotgun (WGS) entry which is preliminary data.</text>
</comment>
<proteinExistence type="predicted"/>